<dbReference type="FunCoup" id="A0A165D2L6">
    <property type="interactions" value="252"/>
</dbReference>
<keyword evidence="5" id="KW-1185">Reference proteome</keyword>
<accession>A0A165D2L6</accession>
<dbReference type="Gene3D" id="1.10.10.10">
    <property type="entry name" value="Winged helix-like DNA-binding domain superfamily/Winged helix DNA-binding domain"/>
    <property type="match status" value="1"/>
</dbReference>
<dbReference type="InParanoid" id="A0A165D2L6"/>
<evidence type="ECO:0000256" key="3">
    <source>
        <dbReference type="ARBA" id="ARBA00022927"/>
    </source>
</evidence>
<dbReference type="InterPro" id="IPR008570">
    <property type="entry name" value="ESCRT-II_cplx_Vps25-sub"/>
</dbReference>
<gene>
    <name evidence="4" type="ORF">CALCODRAFT_442356</name>
</gene>
<dbReference type="InterPro" id="IPR036390">
    <property type="entry name" value="WH_DNA-bd_sf"/>
</dbReference>
<dbReference type="AlphaFoldDB" id="A0A165D2L6"/>
<dbReference type="Proteomes" id="UP000076842">
    <property type="component" value="Unassembled WGS sequence"/>
</dbReference>
<dbReference type="PANTHER" id="PTHR13149:SF0">
    <property type="entry name" value="VACUOLAR PROTEIN-SORTING-ASSOCIATED PROTEIN 25"/>
    <property type="match status" value="1"/>
</dbReference>
<sequence length="195" mass="21043">MPGLELAPYQTPSGFTLPSIHSWSAFYTYQPNPRTLATQTQHWTQLLLTYARARRLFALSLADADLASAGKGAWAEVLHNPRLKPPSTSAHYTTLHACAVLLPASFFAPGQAGAESVILCWRTVGEWAGVLHDWALQTGQTSTILTLFEISNPPVPSELSDIPEPLLRRAVGVLQRSGKAQVIEGEGGGGVRIFA</sequence>
<dbReference type="Gene3D" id="1.10.10.570">
    <property type="entry name" value="Winged helix' DNA-binding domain. Chain C. Domain 1"/>
    <property type="match status" value="1"/>
</dbReference>
<evidence type="ECO:0000256" key="1">
    <source>
        <dbReference type="ARBA" id="ARBA00009674"/>
    </source>
</evidence>
<dbReference type="PANTHER" id="PTHR13149">
    <property type="entry name" value="VACUOLAR PROTEIN SORTING-ASSOCIATED PROTEIN VPS25"/>
    <property type="match status" value="1"/>
</dbReference>
<evidence type="ECO:0000313" key="4">
    <source>
        <dbReference type="EMBL" id="KZT51939.1"/>
    </source>
</evidence>
<dbReference type="InterPro" id="IPR014041">
    <property type="entry name" value="ESCRT-II_cplx_Vps25-sub_N"/>
</dbReference>
<evidence type="ECO:0000256" key="2">
    <source>
        <dbReference type="ARBA" id="ARBA00022448"/>
    </source>
</evidence>
<name>A0A165D2L6_9BASI</name>
<dbReference type="GO" id="GO:0043328">
    <property type="term" value="P:protein transport to vacuole involved in ubiquitin-dependent protein catabolic process via the multivesicular body sorting pathway"/>
    <property type="evidence" value="ECO:0007669"/>
    <property type="project" value="TreeGrafter"/>
</dbReference>
<keyword evidence="2" id="KW-0813">Transport</keyword>
<dbReference type="SUPFAM" id="SSF46785">
    <property type="entry name" value="Winged helix' DNA-binding domain"/>
    <property type="match status" value="2"/>
</dbReference>
<dbReference type="GO" id="GO:0005198">
    <property type="term" value="F:structural molecule activity"/>
    <property type="evidence" value="ECO:0007669"/>
    <property type="project" value="TreeGrafter"/>
</dbReference>
<dbReference type="STRING" id="1353952.A0A165D2L6"/>
<dbReference type="InterPro" id="IPR036388">
    <property type="entry name" value="WH-like_DNA-bd_sf"/>
</dbReference>
<dbReference type="GO" id="GO:0000814">
    <property type="term" value="C:ESCRT II complex"/>
    <property type="evidence" value="ECO:0007669"/>
    <property type="project" value="InterPro"/>
</dbReference>
<proteinExistence type="inferred from homology"/>
<keyword evidence="3" id="KW-0653">Protein transport</keyword>
<dbReference type="GO" id="GO:0042803">
    <property type="term" value="F:protein homodimerization activity"/>
    <property type="evidence" value="ECO:0007669"/>
    <property type="project" value="TreeGrafter"/>
</dbReference>
<reference evidence="4 5" key="1">
    <citation type="journal article" date="2016" name="Mol. Biol. Evol.">
        <title>Comparative Genomics of Early-Diverging Mushroom-Forming Fungi Provides Insights into the Origins of Lignocellulose Decay Capabilities.</title>
        <authorList>
            <person name="Nagy L.G."/>
            <person name="Riley R."/>
            <person name="Tritt A."/>
            <person name="Adam C."/>
            <person name="Daum C."/>
            <person name="Floudas D."/>
            <person name="Sun H."/>
            <person name="Yadav J.S."/>
            <person name="Pangilinan J."/>
            <person name="Larsson K.H."/>
            <person name="Matsuura K."/>
            <person name="Barry K."/>
            <person name="Labutti K."/>
            <person name="Kuo R."/>
            <person name="Ohm R.A."/>
            <person name="Bhattacharya S.S."/>
            <person name="Shirouzu T."/>
            <person name="Yoshinaga Y."/>
            <person name="Martin F.M."/>
            <person name="Grigoriev I.V."/>
            <person name="Hibbett D.S."/>
        </authorList>
    </citation>
    <scope>NUCLEOTIDE SEQUENCE [LARGE SCALE GENOMIC DNA]</scope>
    <source>
        <strain evidence="4 5">HHB12733</strain>
    </source>
</reference>
<evidence type="ECO:0000313" key="5">
    <source>
        <dbReference type="Proteomes" id="UP000076842"/>
    </source>
</evidence>
<comment type="similarity">
    <text evidence="1">Belongs to the VPS25 family.</text>
</comment>
<dbReference type="EMBL" id="KV424084">
    <property type="protein sequence ID" value="KZT51939.1"/>
    <property type="molecule type" value="Genomic_DNA"/>
</dbReference>
<organism evidence="4 5">
    <name type="scientific">Calocera cornea HHB12733</name>
    <dbReference type="NCBI Taxonomy" id="1353952"/>
    <lineage>
        <taxon>Eukaryota</taxon>
        <taxon>Fungi</taxon>
        <taxon>Dikarya</taxon>
        <taxon>Basidiomycota</taxon>
        <taxon>Agaricomycotina</taxon>
        <taxon>Dacrymycetes</taxon>
        <taxon>Dacrymycetales</taxon>
        <taxon>Dacrymycetaceae</taxon>
        <taxon>Calocera</taxon>
    </lineage>
</organism>
<evidence type="ECO:0008006" key="6">
    <source>
        <dbReference type="Google" id="ProtNLM"/>
    </source>
</evidence>
<dbReference type="Pfam" id="PF05871">
    <property type="entry name" value="ESCRT-II"/>
    <property type="match status" value="1"/>
</dbReference>
<dbReference type="OrthoDB" id="245150at2759"/>
<protein>
    <recommendedName>
        <fullName evidence="6">ESCRT-II complex, vps25 subunit</fullName>
    </recommendedName>
</protein>